<feature type="transmembrane region" description="Helical" evidence="6">
    <location>
        <begin position="243"/>
        <end position="262"/>
    </location>
</feature>
<feature type="transmembrane region" description="Helical" evidence="6">
    <location>
        <begin position="34"/>
        <end position="53"/>
    </location>
</feature>
<reference evidence="8 9" key="1">
    <citation type="journal article" date="2019" name="Microorganisms">
        <title>Genome Insights into the Novel Species Microvirga brassicacearum, a Rapeseed Endophyte with Biotechnological Potential.</title>
        <authorList>
            <person name="Jimenez-Gomez A."/>
            <person name="Saati-Santamaria Z."/>
            <person name="Igual J.M."/>
            <person name="Rivas R."/>
            <person name="Mateos P.F."/>
            <person name="Garcia-Fraile P."/>
        </authorList>
    </citation>
    <scope>NUCLEOTIDE SEQUENCE [LARGE SCALE GENOMIC DNA]</scope>
    <source>
        <strain evidence="8 9">CDVBN77</strain>
    </source>
</reference>
<feature type="transmembrane region" description="Helical" evidence="6">
    <location>
        <begin position="65"/>
        <end position="84"/>
    </location>
</feature>
<dbReference type="InterPro" id="IPR000620">
    <property type="entry name" value="EamA_dom"/>
</dbReference>
<feature type="domain" description="EamA" evidence="7">
    <location>
        <begin position="180"/>
        <end position="316"/>
    </location>
</feature>
<dbReference type="InterPro" id="IPR037185">
    <property type="entry name" value="EmrE-like"/>
</dbReference>
<feature type="domain" description="EamA" evidence="7">
    <location>
        <begin position="36"/>
        <end position="165"/>
    </location>
</feature>
<feature type="transmembrane region" description="Helical" evidence="6">
    <location>
        <begin position="274"/>
        <end position="292"/>
    </location>
</feature>
<dbReference type="EMBL" id="VCMV01000071">
    <property type="protein sequence ID" value="KAB0264533.1"/>
    <property type="molecule type" value="Genomic_DNA"/>
</dbReference>
<dbReference type="PANTHER" id="PTHR32322:SF2">
    <property type="entry name" value="EAMA DOMAIN-CONTAINING PROTEIN"/>
    <property type="match status" value="1"/>
</dbReference>
<dbReference type="Pfam" id="PF00892">
    <property type="entry name" value="EamA"/>
    <property type="match status" value="2"/>
</dbReference>
<evidence type="ECO:0000256" key="3">
    <source>
        <dbReference type="ARBA" id="ARBA00022692"/>
    </source>
</evidence>
<evidence type="ECO:0000256" key="5">
    <source>
        <dbReference type="ARBA" id="ARBA00023136"/>
    </source>
</evidence>
<evidence type="ECO:0000256" key="2">
    <source>
        <dbReference type="ARBA" id="ARBA00007362"/>
    </source>
</evidence>
<keyword evidence="4 6" id="KW-1133">Transmembrane helix</keyword>
<evidence type="ECO:0000313" key="8">
    <source>
        <dbReference type="EMBL" id="KAB0264533.1"/>
    </source>
</evidence>
<feature type="transmembrane region" description="Helical" evidence="6">
    <location>
        <begin position="210"/>
        <end position="231"/>
    </location>
</feature>
<accession>A0A5N3P488</accession>
<evidence type="ECO:0000256" key="1">
    <source>
        <dbReference type="ARBA" id="ARBA00004141"/>
    </source>
</evidence>
<feature type="transmembrane region" description="Helical" evidence="6">
    <location>
        <begin position="121"/>
        <end position="142"/>
    </location>
</feature>
<organism evidence="8 9">
    <name type="scientific">Microvirga brassicacearum</name>
    <dbReference type="NCBI Taxonomy" id="2580413"/>
    <lineage>
        <taxon>Bacteria</taxon>
        <taxon>Pseudomonadati</taxon>
        <taxon>Pseudomonadota</taxon>
        <taxon>Alphaproteobacteria</taxon>
        <taxon>Hyphomicrobiales</taxon>
        <taxon>Methylobacteriaceae</taxon>
        <taxon>Microvirga</taxon>
    </lineage>
</organism>
<keyword evidence="9" id="KW-1185">Reference proteome</keyword>
<comment type="similarity">
    <text evidence="2">Belongs to the EamA transporter family.</text>
</comment>
<proteinExistence type="inferred from homology"/>
<sequence>MSHAADRADLLPAQKDPAAATANAAPARLDGTTLGLYIATVFLWGVSWIGIRAQLGVVAPEMSVLWRFLLAAACTWGWVVVSGMRVRFPAADHLRFFGVGCCLFSFNFLCFYYGGLTVPSGLLSVVFSLASIFNMVLGIVIFRQRVDARVALGAVLGAAGIGLLFWPEIAGAGFNAGALWGLGLCVLGTLFFCSGNMISTVVQRRGAPLISANAWAMTYGSLILLAINLLRGNEFIIEPTFKYIGSLVYLAIGASVLAFASYLTLLRRLGPARAGYTTVLFPIVALAVSTAVEGYVWTPLAVIGVVFALIGNVLVLRRPAAKA</sequence>
<protein>
    <submittedName>
        <fullName evidence="8">DMT family transporter</fullName>
    </submittedName>
</protein>
<comment type="caution">
    <text evidence="8">The sequence shown here is derived from an EMBL/GenBank/DDBJ whole genome shotgun (WGS) entry which is preliminary data.</text>
</comment>
<dbReference type="RefSeq" id="WP_150949450.1">
    <property type="nucleotide sequence ID" value="NZ_VCMV01000071.1"/>
</dbReference>
<dbReference type="Proteomes" id="UP000325684">
    <property type="component" value="Unassembled WGS sequence"/>
</dbReference>
<feature type="transmembrane region" description="Helical" evidence="6">
    <location>
        <begin position="149"/>
        <end position="166"/>
    </location>
</feature>
<dbReference type="AlphaFoldDB" id="A0A5N3P488"/>
<dbReference type="InterPro" id="IPR050638">
    <property type="entry name" value="AA-Vitamin_Transporters"/>
</dbReference>
<evidence type="ECO:0000313" key="9">
    <source>
        <dbReference type="Proteomes" id="UP000325684"/>
    </source>
</evidence>
<comment type="subcellular location">
    <subcellularLocation>
        <location evidence="1">Membrane</location>
        <topology evidence="1">Multi-pass membrane protein</topology>
    </subcellularLocation>
</comment>
<feature type="transmembrane region" description="Helical" evidence="6">
    <location>
        <begin position="96"/>
        <end position="115"/>
    </location>
</feature>
<name>A0A5N3P488_9HYPH</name>
<evidence type="ECO:0000259" key="7">
    <source>
        <dbReference type="Pfam" id="PF00892"/>
    </source>
</evidence>
<keyword evidence="3 6" id="KW-0812">Transmembrane</keyword>
<evidence type="ECO:0000256" key="4">
    <source>
        <dbReference type="ARBA" id="ARBA00022989"/>
    </source>
</evidence>
<evidence type="ECO:0000256" key="6">
    <source>
        <dbReference type="SAM" id="Phobius"/>
    </source>
</evidence>
<dbReference type="SUPFAM" id="SSF103481">
    <property type="entry name" value="Multidrug resistance efflux transporter EmrE"/>
    <property type="match status" value="2"/>
</dbReference>
<dbReference type="PANTHER" id="PTHR32322">
    <property type="entry name" value="INNER MEMBRANE TRANSPORTER"/>
    <property type="match status" value="1"/>
</dbReference>
<keyword evidence="5 6" id="KW-0472">Membrane</keyword>
<dbReference type="GO" id="GO:0016020">
    <property type="term" value="C:membrane"/>
    <property type="evidence" value="ECO:0007669"/>
    <property type="project" value="UniProtKB-SubCell"/>
</dbReference>
<gene>
    <name evidence="8" type="ORF">FEZ63_23175</name>
</gene>
<dbReference type="OrthoDB" id="2352272at2"/>
<feature type="transmembrane region" description="Helical" evidence="6">
    <location>
        <begin position="298"/>
        <end position="316"/>
    </location>
</feature>
<feature type="transmembrane region" description="Helical" evidence="6">
    <location>
        <begin position="178"/>
        <end position="198"/>
    </location>
</feature>